<gene>
    <name evidence="1" type="ORF">E6Q69_10545</name>
</gene>
<sequence>MKALHLDSESKLLVASLLAQDLEKAGPHKQAILKGLLAQLNSEDPSLADESVPVVLVRRKDNDEMVYAASQPVHLIYLEDDIGGDFDEDQNGCVEFFGNDCWITQVRPPVEDFTEYLAVVGNKSL</sequence>
<dbReference type="Proteomes" id="UP000321110">
    <property type="component" value="Unassembled WGS sequence"/>
</dbReference>
<dbReference type="EMBL" id="SSFO01000176">
    <property type="protein sequence ID" value="TXI31758.1"/>
    <property type="molecule type" value="Genomic_DNA"/>
</dbReference>
<dbReference type="AlphaFoldDB" id="A0A5C7W5P0"/>
<evidence type="ECO:0000313" key="1">
    <source>
        <dbReference type="EMBL" id="TXI31758.1"/>
    </source>
</evidence>
<reference evidence="1 2" key="1">
    <citation type="submission" date="2018-09" db="EMBL/GenBank/DDBJ databases">
        <title>Metagenome Assembled Genomes from an Advanced Water Purification Facility.</title>
        <authorList>
            <person name="Stamps B.W."/>
            <person name="Spear J.R."/>
        </authorList>
    </citation>
    <scope>NUCLEOTIDE SEQUENCE [LARGE SCALE GENOMIC DNA]</scope>
    <source>
        <strain evidence="1">Bin_52_1</strain>
    </source>
</reference>
<accession>A0A5C7W5P0</accession>
<protein>
    <submittedName>
        <fullName evidence="1">Uncharacterized protein</fullName>
    </submittedName>
</protein>
<name>A0A5C7W5P0_AQUAC</name>
<evidence type="ECO:0000313" key="2">
    <source>
        <dbReference type="Proteomes" id="UP000321110"/>
    </source>
</evidence>
<proteinExistence type="predicted"/>
<organism evidence="1 2">
    <name type="scientific">Aquipseudomonas alcaligenes</name>
    <name type="common">Pseudomonas alcaligenes</name>
    <dbReference type="NCBI Taxonomy" id="43263"/>
    <lineage>
        <taxon>Bacteria</taxon>
        <taxon>Pseudomonadati</taxon>
        <taxon>Pseudomonadota</taxon>
        <taxon>Gammaproteobacteria</taxon>
        <taxon>Pseudomonadales</taxon>
        <taxon>Pseudomonadaceae</taxon>
        <taxon>Aquipseudomonas</taxon>
    </lineage>
</organism>
<comment type="caution">
    <text evidence="1">The sequence shown here is derived from an EMBL/GenBank/DDBJ whole genome shotgun (WGS) entry which is preliminary data.</text>
</comment>